<keyword evidence="3" id="KW-1185">Reference proteome</keyword>
<name>A0A1Q9LJK3_9PSEU</name>
<dbReference type="STRING" id="1193682.BJP25_22955"/>
<feature type="region of interest" description="Disordered" evidence="1">
    <location>
        <begin position="498"/>
        <end position="682"/>
    </location>
</feature>
<evidence type="ECO:0000256" key="1">
    <source>
        <dbReference type="SAM" id="MobiDB-lite"/>
    </source>
</evidence>
<feature type="compositionally biased region" description="Pro residues" evidence="1">
    <location>
        <begin position="531"/>
        <end position="545"/>
    </location>
</feature>
<dbReference type="RefSeq" id="WP_075976079.1">
    <property type="nucleotide sequence ID" value="NZ_MKQR01000017.1"/>
</dbReference>
<accession>A0A1Q9LJK3</accession>
<reference evidence="2 3" key="1">
    <citation type="submission" date="2016-10" db="EMBL/GenBank/DDBJ databases">
        <title>The Draft Genome Sequence of Actinokineospora bangkokensis 44EHWT reveals the biosynthetic pathway of antifungal compounds Thailandins with unusual extender unit butylmalonyl-CoA.</title>
        <authorList>
            <person name="Greule A."/>
            <person name="Intra B."/>
            <person name="Flemming S."/>
            <person name="Rommel M.G."/>
            <person name="Panbangred W."/>
            <person name="Bechthold A."/>
        </authorList>
    </citation>
    <scope>NUCLEOTIDE SEQUENCE [LARGE SCALE GENOMIC DNA]</scope>
    <source>
        <strain evidence="2 3">44EHW</strain>
    </source>
</reference>
<evidence type="ECO:0000313" key="2">
    <source>
        <dbReference type="EMBL" id="OLR92190.1"/>
    </source>
</evidence>
<feature type="region of interest" description="Disordered" evidence="1">
    <location>
        <begin position="459"/>
        <end position="484"/>
    </location>
</feature>
<dbReference type="AlphaFoldDB" id="A0A1Q9LJK3"/>
<dbReference type="Proteomes" id="UP000186040">
    <property type="component" value="Unassembled WGS sequence"/>
</dbReference>
<gene>
    <name evidence="2" type="ORF">BJP25_22955</name>
</gene>
<dbReference type="EMBL" id="MKQR01000017">
    <property type="protein sequence ID" value="OLR92190.1"/>
    <property type="molecule type" value="Genomic_DNA"/>
</dbReference>
<proteinExistence type="predicted"/>
<comment type="caution">
    <text evidence="2">The sequence shown here is derived from an EMBL/GenBank/DDBJ whole genome shotgun (WGS) entry which is preliminary data.</text>
</comment>
<protein>
    <submittedName>
        <fullName evidence="2">Uncharacterized protein</fullName>
    </submittedName>
</protein>
<sequence length="934" mass="98398">MSLLTRRRDRREPDPEFAGNVVGNATVVHPRAGMTTETQVLALTVAPDAEHDLVVVDLPPDAPVTAWEAIAQAVPKGKRGVRLIIGGRSREMTALAGQWLAERLGRTVVAPDGAVVRATGGNLFVHSGRGSGWVRCRPGHPPEWEAKRFPRPSWDVDAVAEPWPTSSTGVAEPLPGGVWLRPVGHESTVRDRRVMLVGALSCQPEVLAVVIGCPGTPPVSLDDVARFWRKLPDDVKDKVRFAQYGPVRLPEGVPFGQALADLLGAEVTSYAGLPFGEGEHPEIWTIGVDGTRGWVPFVRELGYQPRAEGERAEQPVLRSHRHPDFAVEEVSPAVYWYAPDAVIEVIQAGLWMRPPHEVDGAADVRAVTVDQRGPLVVFDTSTEEVAARMKALAEDVLARLAEDARRHGRVVPAARLRFSGGHLAHRSFGAIEAGGSLRAGQQPPAQGPALQIEASSTEAIPAPGRRGGDGAGADAGLVSIRPVSGPDDIPEELVLVGSSPAPFDELGGEGFGTTDFDDFADPATATAEPVPATPAPAPAAPPPLPDLSAASAPAGIDAPAADSPWAPQPTTRRPAPEQPAAQPPAAAAPPQAAPAPTTPPPTARSSADRPTAAPPLPDLSPSEPGAPARTEPRPAPPQDTAAQARPEPAAEPAAPAEPQRARRAEPRLQPTPSPEAAALLPRRGIDDERSWLRRTLDQDYGTMSNAVLRVLSEHPGFQGALSRNSAELVTDAVALRLYLSPQGVPVDDALRTAAVGPHVPLARCAVSGLNRLPTHRGPAIVTTAVDAAQWALYEGNQLVTEWGFGHALTEPAAGLDGDTDVLLWSMTARRTRLLEPDTGQVADRVVFVPGTSFKVLSLAPATDGGRATIMLRELAATEIDAQGRVDADKVSLDELAVTSLRQRAERWAAARAGGTGPAVEAEAAPRFRALPGLV</sequence>
<feature type="compositionally biased region" description="Low complexity" evidence="1">
    <location>
        <begin position="546"/>
        <end position="590"/>
    </location>
</feature>
<evidence type="ECO:0000313" key="3">
    <source>
        <dbReference type="Proteomes" id="UP000186040"/>
    </source>
</evidence>
<feature type="compositionally biased region" description="Low complexity" evidence="1">
    <location>
        <begin position="641"/>
        <end position="658"/>
    </location>
</feature>
<dbReference type="OrthoDB" id="3320501at2"/>
<dbReference type="Gene3D" id="3.90.176.10">
    <property type="entry name" value="Toxin ADP-ribosyltransferase, Chain A, domain 1"/>
    <property type="match status" value="1"/>
</dbReference>
<organism evidence="2 3">
    <name type="scientific">Actinokineospora bangkokensis</name>
    <dbReference type="NCBI Taxonomy" id="1193682"/>
    <lineage>
        <taxon>Bacteria</taxon>
        <taxon>Bacillati</taxon>
        <taxon>Actinomycetota</taxon>
        <taxon>Actinomycetes</taxon>
        <taxon>Pseudonocardiales</taxon>
        <taxon>Pseudonocardiaceae</taxon>
        <taxon>Actinokineospora</taxon>
    </lineage>
</organism>
<feature type="compositionally biased region" description="Low complexity" evidence="1">
    <location>
        <begin position="521"/>
        <end position="530"/>
    </location>
</feature>
<feature type="compositionally biased region" description="Pro residues" evidence="1">
    <location>
        <begin position="591"/>
        <end position="602"/>
    </location>
</feature>